<name>A0A1G7WF21_9HYPH</name>
<evidence type="ECO:0000313" key="10">
    <source>
        <dbReference type="EMBL" id="SDG70552.1"/>
    </source>
</evidence>
<proteinExistence type="inferred from homology"/>
<reference evidence="10 11" key="1">
    <citation type="submission" date="2016-10" db="EMBL/GenBank/DDBJ databases">
        <authorList>
            <person name="de Groot N.N."/>
        </authorList>
    </citation>
    <scope>NUCLEOTIDE SEQUENCE [LARGE SCALE GENOMIC DNA]</scope>
    <source>
        <strain evidence="10 11">CGMCC 1.10267</strain>
    </source>
</reference>
<keyword evidence="4 8" id="KW-0812">Transmembrane</keyword>
<evidence type="ECO:0000256" key="5">
    <source>
        <dbReference type="ARBA" id="ARBA00022989"/>
    </source>
</evidence>
<dbReference type="RefSeq" id="WP_090596515.1">
    <property type="nucleotide sequence ID" value="NZ_FNCS01000006.1"/>
</dbReference>
<keyword evidence="5 8" id="KW-1133">Transmembrane helix</keyword>
<feature type="transmembrane region" description="Helical" evidence="8">
    <location>
        <begin position="52"/>
        <end position="71"/>
    </location>
</feature>
<protein>
    <submittedName>
        <fullName evidence="10">Undecaprenyl-phosphate glucose phosphotransferase</fullName>
    </submittedName>
</protein>
<dbReference type="EMBL" id="FNCS01000006">
    <property type="protein sequence ID" value="SDG70552.1"/>
    <property type="molecule type" value="Genomic_DNA"/>
</dbReference>
<dbReference type="PANTHER" id="PTHR30576:SF0">
    <property type="entry name" value="UNDECAPRENYL-PHOSPHATE N-ACETYLGALACTOSAMINYL 1-PHOSPHATE TRANSFERASE-RELATED"/>
    <property type="match status" value="1"/>
</dbReference>
<evidence type="ECO:0000313" key="11">
    <source>
        <dbReference type="Proteomes" id="UP000199495"/>
    </source>
</evidence>
<keyword evidence="11" id="KW-1185">Reference proteome</keyword>
<feature type="transmembrane region" description="Helical" evidence="8">
    <location>
        <begin position="77"/>
        <end position="95"/>
    </location>
</feature>
<dbReference type="OrthoDB" id="9808602at2"/>
<comment type="similarity">
    <text evidence="2">Belongs to the bacterial sugar transferase family.</text>
</comment>
<feature type="transmembrane region" description="Helical" evidence="8">
    <location>
        <begin position="146"/>
        <end position="168"/>
    </location>
</feature>
<dbReference type="GO" id="GO:0016780">
    <property type="term" value="F:phosphotransferase activity, for other substituted phosphate groups"/>
    <property type="evidence" value="ECO:0007669"/>
    <property type="project" value="TreeGrafter"/>
</dbReference>
<feature type="transmembrane region" description="Helical" evidence="8">
    <location>
        <begin position="316"/>
        <end position="338"/>
    </location>
</feature>
<organism evidence="10 11">
    <name type="scientific">Pelagibacterium luteolum</name>
    <dbReference type="NCBI Taxonomy" id="440168"/>
    <lineage>
        <taxon>Bacteria</taxon>
        <taxon>Pseudomonadati</taxon>
        <taxon>Pseudomonadota</taxon>
        <taxon>Alphaproteobacteria</taxon>
        <taxon>Hyphomicrobiales</taxon>
        <taxon>Devosiaceae</taxon>
        <taxon>Pelagibacterium</taxon>
    </lineage>
</organism>
<dbReference type="AlphaFoldDB" id="A0A1G7WF21"/>
<keyword evidence="3 10" id="KW-0808">Transferase</keyword>
<evidence type="ECO:0000256" key="2">
    <source>
        <dbReference type="ARBA" id="ARBA00006464"/>
    </source>
</evidence>
<dbReference type="STRING" id="440168.SAMN04487974_106114"/>
<dbReference type="Pfam" id="PF13727">
    <property type="entry name" value="CoA_binding_3"/>
    <property type="match status" value="1"/>
</dbReference>
<evidence type="ECO:0000256" key="8">
    <source>
        <dbReference type="SAM" id="Phobius"/>
    </source>
</evidence>
<keyword evidence="6 8" id="KW-0472">Membrane</keyword>
<dbReference type="SUPFAM" id="SSF51735">
    <property type="entry name" value="NAD(P)-binding Rossmann-fold domains"/>
    <property type="match status" value="1"/>
</dbReference>
<accession>A0A1G7WF21</accession>
<dbReference type="PANTHER" id="PTHR30576">
    <property type="entry name" value="COLANIC BIOSYNTHESIS UDP-GLUCOSE LIPID CARRIER TRANSFERASE"/>
    <property type="match status" value="1"/>
</dbReference>
<feature type="domain" description="Bacterial sugar transferase" evidence="9">
    <location>
        <begin position="310"/>
        <end position="498"/>
    </location>
</feature>
<dbReference type="Pfam" id="PF02397">
    <property type="entry name" value="Bac_transf"/>
    <property type="match status" value="1"/>
</dbReference>
<evidence type="ECO:0000259" key="9">
    <source>
        <dbReference type="Pfam" id="PF02397"/>
    </source>
</evidence>
<dbReference type="Gene3D" id="3.40.50.720">
    <property type="entry name" value="NAD(P)-binding Rossmann-like Domain"/>
    <property type="match status" value="1"/>
</dbReference>
<dbReference type="InterPro" id="IPR017475">
    <property type="entry name" value="EPS_sugar_tfrase"/>
</dbReference>
<evidence type="ECO:0000256" key="3">
    <source>
        <dbReference type="ARBA" id="ARBA00022679"/>
    </source>
</evidence>
<evidence type="ECO:0000256" key="1">
    <source>
        <dbReference type="ARBA" id="ARBA00004141"/>
    </source>
</evidence>
<keyword evidence="7" id="KW-0270">Exopolysaccharide synthesis</keyword>
<feature type="transmembrane region" description="Helical" evidence="8">
    <location>
        <begin position="115"/>
        <end position="134"/>
    </location>
</feature>
<dbReference type="NCBIfam" id="TIGR03023">
    <property type="entry name" value="WcaJ_sugtrans"/>
    <property type="match status" value="1"/>
</dbReference>
<dbReference type="NCBIfam" id="TIGR03025">
    <property type="entry name" value="EPS_sugtrans"/>
    <property type="match status" value="1"/>
</dbReference>
<dbReference type="InterPro" id="IPR017473">
    <property type="entry name" value="Undecaprenyl-P_gluc_Ptfrase"/>
</dbReference>
<comment type="subcellular location">
    <subcellularLocation>
        <location evidence="1">Membrane</location>
        <topology evidence="1">Multi-pass membrane protein</topology>
    </subcellularLocation>
</comment>
<dbReference type="GO" id="GO:0000271">
    <property type="term" value="P:polysaccharide biosynthetic process"/>
    <property type="evidence" value="ECO:0007669"/>
    <property type="project" value="UniProtKB-KW"/>
</dbReference>
<dbReference type="InterPro" id="IPR003362">
    <property type="entry name" value="Bact_transf"/>
</dbReference>
<dbReference type="GO" id="GO:0016020">
    <property type="term" value="C:membrane"/>
    <property type="evidence" value="ECO:0007669"/>
    <property type="project" value="UniProtKB-SubCell"/>
</dbReference>
<dbReference type="InterPro" id="IPR036291">
    <property type="entry name" value="NAD(P)-bd_dom_sf"/>
</dbReference>
<gene>
    <name evidence="10" type="ORF">SAMN04487974_106114</name>
</gene>
<sequence>MYRVDPKEAVLSHLNQPNDRAGEALSARAEALMRAHVEPGWSHKVISGVAQLAEAAMLLVVGFAIYLYYVGWAAPQIYVPLMLGTVLSANIAFNIARTHRIVSYRTQFKQILRVLFGWSSVFLIIVAGLFVMKAGEEISRVWLTSWLLAGAVALIAYRLALRALVLTWSEQGKLKRRTVVVGGGPDAEALIANISRGATNDIELIGLFDDREGDRSPDQVAGLYKLGRVADLVEFARRARIDLVIVSMPLSAESRVLEMLRQLWVLPVDIRLSAHMSKLRFTDKTYSYVGDLPVFDMADRPISDWNLVFKWVFDKVVALSAIIALSPIMIGTALAVRFTSKGPVLFKQKRHGFNNELIEIYKFRSMYTDMSDAKAATLVTRDDPRVTPVGRFIRKTSIDELPQLFNVLKGQLSIVGPRPHALEAKAANRLYHDAVDGYFARHKVKPGITGWAQIHGWRGETDTVDKIMKRVDHDLYYIENWSIVLDLYILVMTPVSLFTKTENAF</sequence>
<dbReference type="Proteomes" id="UP000199495">
    <property type="component" value="Unassembled WGS sequence"/>
</dbReference>
<evidence type="ECO:0000256" key="7">
    <source>
        <dbReference type="ARBA" id="ARBA00023169"/>
    </source>
</evidence>
<evidence type="ECO:0000256" key="6">
    <source>
        <dbReference type="ARBA" id="ARBA00023136"/>
    </source>
</evidence>
<evidence type="ECO:0000256" key="4">
    <source>
        <dbReference type="ARBA" id="ARBA00022692"/>
    </source>
</evidence>